<evidence type="ECO:0000313" key="1">
    <source>
        <dbReference type="EMBL" id="KZB67247.1"/>
    </source>
</evidence>
<organism evidence="1 2">
    <name type="scientific">Thalassospira lucentensis</name>
    <dbReference type="NCBI Taxonomy" id="168935"/>
    <lineage>
        <taxon>Bacteria</taxon>
        <taxon>Pseudomonadati</taxon>
        <taxon>Pseudomonadota</taxon>
        <taxon>Alphaproteobacteria</taxon>
        <taxon>Rhodospirillales</taxon>
        <taxon>Thalassospiraceae</taxon>
        <taxon>Thalassospira</taxon>
    </lineage>
</organism>
<name>A0A154L950_9PROT</name>
<gene>
    <name evidence="1" type="ORF">AUP42_12945</name>
</gene>
<evidence type="ECO:0000313" key="2">
    <source>
        <dbReference type="Proteomes" id="UP000076335"/>
    </source>
</evidence>
<sequence length="101" mass="11591">MSRGIAQTTHNIENVIDFPTSIKSPALHKIFHIFHRLTRNPWQKSVRETKNSTKAQSCLHKMETYLQTIIIKGSRVPATDLKTRERSCQWEGIRFGQNGGS</sequence>
<protein>
    <submittedName>
        <fullName evidence="1">Uncharacterized protein</fullName>
    </submittedName>
</protein>
<dbReference type="EMBL" id="LPVY01000004">
    <property type="protein sequence ID" value="KZB67247.1"/>
    <property type="molecule type" value="Genomic_DNA"/>
</dbReference>
<dbReference type="Proteomes" id="UP000076335">
    <property type="component" value="Unassembled WGS sequence"/>
</dbReference>
<comment type="caution">
    <text evidence="1">The sequence shown here is derived from an EMBL/GenBank/DDBJ whole genome shotgun (WGS) entry which is preliminary data.</text>
</comment>
<reference evidence="1 2" key="1">
    <citation type="submission" date="2015-12" db="EMBL/GenBank/DDBJ databases">
        <title>Genome sequence of Thalassospira lucentensis MCCC 1A02072.</title>
        <authorList>
            <person name="Lu L."/>
            <person name="Lai Q."/>
            <person name="Shao Z."/>
            <person name="Qian P."/>
        </authorList>
    </citation>
    <scope>NUCLEOTIDE SEQUENCE [LARGE SCALE GENOMIC DNA]</scope>
    <source>
        <strain evidence="1 2">MCCC 1A02072</strain>
    </source>
</reference>
<accession>A0A154L950</accession>
<proteinExistence type="predicted"/>
<dbReference type="AlphaFoldDB" id="A0A154L950"/>